<evidence type="ECO:0000313" key="1">
    <source>
        <dbReference type="EMBL" id="KAK9092493.1"/>
    </source>
</evidence>
<dbReference type="Proteomes" id="UP001420932">
    <property type="component" value="Unassembled WGS sequence"/>
</dbReference>
<evidence type="ECO:0000313" key="2">
    <source>
        <dbReference type="Proteomes" id="UP001420932"/>
    </source>
</evidence>
<sequence length="178" mass="19847">MRSRGECEPTWHALIGGTGGGGWRGGMRLGERGGALSWWTSWRVRRRGSGHVASADRLVKRCINAIGREEGSLTWRRVIAREMRSRGECEPTWHALIGGTGGGGWRGGMRLGERGGALSWWTSWRVRRRGSGHVASADRLVKRCIVRVDSFDHLADCALRIPRTIRRLLNCMKKLSCA</sequence>
<proteinExistence type="predicted"/>
<organism evidence="1 2">
    <name type="scientific">Stephania yunnanensis</name>
    <dbReference type="NCBI Taxonomy" id="152371"/>
    <lineage>
        <taxon>Eukaryota</taxon>
        <taxon>Viridiplantae</taxon>
        <taxon>Streptophyta</taxon>
        <taxon>Embryophyta</taxon>
        <taxon>Tracheophyta</taxon>
        <taxon>Spermatophyta</taxon>
        <taxon>Magnoliopsida</taxon>
        <taxon>Ranunculales</taxon>
        <taxon>Menispermaceae</taxon>
        <taxon>Menispermoideae</taxon>
        <taxon>Cissampelideae</taxon>
        <taxon>Stephania</taxon>
    </lineage>
</organism>
<keyword evidence="2" id="KW-1185">Reference proteome</keyword>
<name>A0AAP0EL09_9MAGN</name>
<gene>
    <name evidence="1" type="ORF">Syun_027404</name>
</gene>
<dbReference type="AlphaFoldDB" id="A0AAP0EL09"/>
<comment type="caution">
    <text evidence="1">The sequence shown here is derived from an EMBL/GenBank/DDBJ whole genome shotgun (WGS) entry which is preliminary data.</text>
</comment>
<protein>
    <submittedName>
        <fullName evidence="1">Uncharacterized protein</fullName>
    </submittedName>
</protein>
<dbReference type="EMBL" id="JBBNAF010000012">
    <property type="protein sequence ID" value="KAK9092493.1"/>
    <property type="molecule type" value="Genomic_DNA"/>
</dbReference>
<accession>A0AAP0EL09</accession>
<reference evidence="1 2" key="1">
    <citation type="submission" date="2024-01" db="EMBL/GenBank/DDBJ databases">
        <title>Genome assemblies of Stephania.</title>
        <authorList>
            <person name="Yang L."/>
        </authorList>
    </citation>
    <scope>NUCLEOTIDE SEQUENCE [LARGE SCALE GENOMIC DNA]</scope>
    <source>
        <strain evidence="1">YNDBR</strain>
        <tissue evidence="1">Leaf</tissue>
    </source>
</reference>